<comment type="caution">
    <text evidence="15">The sequence shown here is derived from an EMBL/GenBank/DDBJ whole genome shotgun (WGS) entry which is preliminary data.</text>
</comment>
<evidence type="ECO:0000256" key="9">
    <source>
        <dbReference type="ARBA" id="ARBA00022801"/>
    </source>
</evidence>
<dbReference type="PANTHER" id="PTHR11802">
    <property type="entry name" value="SERINE PROTEASE FAMILY S10 SERINE CARBOXYPEPTIDASE"/>
    <property type="match status" value="1"/>
</dbReference>
<gene>
    <name evidence="15" type="ORF">BDZ94DRAFT_354667</name>
</gene>
<evidence type="ECO:0000256" key="8">
    <source>
        <dbReference type="ARBA" id="ARBA00022729"/>
    </source>
</evidence>
<evidence type="ECO:0000256" key="13">
    <source>
        <dbReference type="ARBA" id="ARBA00023180"/>
    </source>
</evidence>
<evidence type="ECO:0000313" key="16">
    <source>
        <dbReference type="Proteomes" id="UP000807353"/>
    </source>
</evidence>
<evidence type="ECO:0000256" key="10">
    <source>
        <dbReference type="ARBA" id="ARBA00022989"/>
    </source>
</evidence>
<dbReference type="OrthoDB" id="443318at2759"/>
<dbReference type="PRINTS" id="PR00724">
    <property type="entry name" value="CRBOXYPTASEC"/>
</dbReference>
<evidence type="ECO:0000256" key="2">
    <source>
        <dbReference type="ARBA" id="ARBA00004393"/>
    </source>
</evidence>
<keyword evidence="11" id="KW-0333">Golgi apparatus</keyword>
<keyword evidence="9 14" id="KW-0378">Hydrolase</keyword>
<dbReference type="EC" id="3.4.16.-" evidence="14"/>
<feature type="signal peptide" evidence="14">
    <location>
        <begin position="1"/>
        <end position="23"/>
    </location>
</feature>
<comment type="subcellular location">
    <subcellularLocation>
        <location evidence="2">Golgi apparatus</location>
        <location evidence="2">trans-Golgi network membrane</location>
        <topology evidence="2">Single-pass type I membrane protein</topology>
    </subcellularLocation>
</comment>
<keyword evidence="7" id="KW-0053">Apoptosis</keyword>
<evidence type="ECO:0000256" key="14">
    <source>
        <dbReference type="RuleBase" id="RU361156"/>
    </source>
</evidence>
<evidence type="ECO:0000256" key="12">
    <source>
        <dbReference type="ARBA" id="ARBA00023136"/>
    </source>
</evidence>
<accession>A0A9P6CBW2</accession>
<evidence type="ECO:0000256" key="7">
    <source>
        <dbReference type="ARBA" id="ARBA00022703"/>
    </source>
</evidence>
<dbReference type="GO" id="GO:0004185">
    <property type="term" value="F:serine-type carboxypeptidase activity"/>
    <property type="evidence" value="ECO:0007669"/>
    <property type="project" value="UniProtKB-UniRule"/>
</dbReference>
<comment type="catalytic activity">
    <reaction evidence="1">
        <text>Preferential release of a C-terminal arginine or lysine residue.</text>
        <dbReference type="EC" id="3.4.16.6"/>
    </reaction>
</comment>
<feature type="chain" id="PRO_5040547125" description="Carboxypeptidase" evidence="14">
    <location>
        <begin position="24"/>
        <end position="649"/>
    </location>
</feature>
<keyword evidence="13" id="KW-0325">Glycoprotein</keyword>
<evidence type="ECO:0000256" key="1">
    <source>
        <dbReference type="ARBA" id="ARBA00001003"/>
    </source>
</evidence>
<evidence type="ECO:0000256" key="6">
    <source>
        <dbReference type="ARBA" id="ARBA00022692"/>
    </source>
</evidence>
<reference evidence="15" key="1">
    <citation type="submission" date="2020-11" db="EMBL/GenBank/DDBJ databases">
        <authorList>
            <consortium name="DOE Joint Genome Institute"/>
            <person name="Ahrendt S."/>
            <person name="Riley R."/>
            <person name="Andreopoulos W."/>
            <person name="Labutti K."/>
            <person name="Pangilinan J."/>
            <person name="Ruiz-Duenas F.J."/>
            <person name="Barrasa J.M."/>
            <person name="Sanchez-Garcia M."/>
            <person name="Camarero S."/>
            <person name="Miyauchi S."/>
            <person name="Serrano A."/>
            <person name="Linde D."/>
            <person name="Babiker R."/>
            <person name="Drula E."/>
            <person name="Ayuso-Fernandez I."/>
            <person name="Pacheco R."/>
            <person name="Padilla G."/>
            <person name="Ferreira P."/>
            <person name="Barriuso J."/>
            <person name="Kellner H."/>
            <person name="Castanera R."/>
            <person name="Alfaro M."/>
            <person name="Ramirez L."/>
            <person name="Pisabarro A.G."/>
            <person name="Kuo A."/>
            <person name="Tritt A."/>
            <person name="Lipzen A."/>
            <person name="He G."/>
            <person name="Yan M."/>
            <person name="Ng V."/>
            <person name="Cullen D."/>
            <person name="Martin F."/>
            <person name="Rosso M.-N."/>
            <person name="Henrissat B."/>
            <person name="Hibbett D."/>
            <person name="Martinez A.T."/>
            <person name="Grigoriev I.V."/>
        </authorList>
    </citation>
    <scope>NUCLEOTIDE SEQUENCE</scope>
    <source>
        <strain evidence="15">CBS 247.69</strain>
    </source>
</reference>
<sequence>MVYGWQALVGVIVVFTSFHGALAQFGHWLPDTFPHEYPGQPEGALGPEWQQYFEVKEKLPGINFEVPRAFAGNIPVQRAGHPNNTLFFLGFEHKNGSLTAPADPLNNEPWGIWLNGGPGSSSMYGAFFENGPIRIDLDDDEKLSPNDHSWDKLADYFWVDQPVGVGYSTADMRGYVANEDQVGSDFMGFLGNLVKVFPSLATRPLHLTGESYAGVYIPYIMKAYFGMKNPPVRIAKMAIGDPSITYKHVYRMIPSLSVIETHPQLIGYDPEIYNYFKEQSKLCGYDITLSYPQKEQLPDIPVILPTSHFRSEFQSTLLSFDAFQAELRRRHLEQHQTLTKRDREQGHNRWKRGLSERTNGTIDPWYGCMLLDMYIDYAVNFTFPWSLVQSTGDYTFNVYDVPDATSPSSVGDAYTFLNDETIRTALHAPTSKIWNLHFAYTFGSQQRFDPSPSPATFLDQLAANATKHGVGVVLFSGNNDALIAHRGTEIVIQNTTFGGIRGFTVKPSTPWFDDSGEFAGIIRQERNWTYALFDNAGHMVPANKPVAAFTFLREFILGHNTTGLVTSSGEVIGGTNSTLAQDVLPGSGKVFYGSRTRPSTYVAPEATRVAWKAFIEAGVAPKQTSGAMRLIYNILGWVYTVMIYRFALA</sequence>
<keyword evidence="6" id="KW-0812">Transmembrane</keyword>
<dbReference type="Proteomes" id="UP000807353">
    <property type="component" value="Unassembled WGS sequence"/>
</dbReference>
<organism evidence="15 16">
    <name type="scientific">Collybia nuda</name>
    <dbReference type="NCBI Taxonomy" id="64659"/>
    <lineage>
        <taxon>Eukaryota</taxon>
        <taxon>Fungi</taxon>
        <taxon>Dikarya</taxon>
        <taxon>Basidiomycota</taxon>
        <taxon>Agaricomycotina</taxon>
        <taxon>Agaricomycetes</taxon>
        <taxon>Agaricomycetidae</taxon>
        <taxon>Agaricales</taxon>
        <taxon>Tricholomatineae</taxon>
        <taxon>Clitocybaceae</taxon>
        <taxon>Collybia</taxon>
    </lineage>
</organism>
<keyword evidence="16" id="KW-1185">Reference proteome</keyword>
<name>A0A9P6CBW2_9AGAR</name>
<protein>
    <recommendedName>
        <fullName evidence="14">Carboxypeptidase</fullName>
        <ecNumber evidence="14">3.4.16.-</ecNumber>
    </recommendedName>
</protein>
<dbReference type="AlphaFoldDB" id="A0A9P6CBW2"/>
<dbReference type="InterPro" id="IPR001563">
    <property type="entry name" value="Peptidase_S10"/>
</dbReference>
<dbReference type="PANTHER" id="PTHR11802:SF190">
    <property type="entry name" value="PHEROMONE-PROCESSING CARBOXYPEPTIDASE KEX1"/>
    <property type="match status" value="1"/>
</dbReference>
<comment type="similarity">
    <text evidence="3 14">Belongs to the peptidase S10 family.</text>
</comment>
<dbReference type="Gene3D" id="3.40.50.1820">
    <property type="entry name" value="alpha/beta hydrolase"/>
    <property type="match status" value="1"/>
</dbReference>
<keyword evidence="5 14" id="KW-0645">Protease</keyword>
<dbReference type="InterPro" id="IPR018202">
    <property type="entry name" value="Ser_caboxypep_ser_AS"/>
</dbReference>
<evidence type="ECO:0000313" key="15">
    <source>
        <dbReference type="EMBL" id="KAF9456475.1"/>
    </source>
</evidence>
<dbReference type="EMBL" id="MU150423">
    <property type="protein sequence ID" value="KAF9456475.1"/>
    <property type="molecule type" value="Genomic_DNA"/>
</dbReference>
<dbReference type="PROSITE" id="PS00131">
    <property type="entry name" value="CARBOXYPEPT_SER_SER"/>
    <property type="match status" value="1"/>
</dbReference>
<keyword evidence="8 14" id="KW-0732">Signal</keyword>
<keyword evidence="12" id="KW-0472">Membrane</keyword>
<dbReference type="SUPFAM" id="SSF53474">
    <property type="entry name" value="alpha/beta-Hydrolases"/>
    <property type="match status" value="1"/>
</dbReference>
<evidence type="ECO:0000256" key="5">
    <source>
        <dbReference type="ARBA" id="ARBA00022670"/>
    </source>
</evidence>
<keyword evidence="10" id="KW-1133">Transmembrane helix</keyword>
<dbReference type="GO" id="GO:0005794">
    <property type="term" value="C:Golgi apparatus"/>
    <property type="evidence" value="ECO:0007669"/>
    <property type="project" value="UniProtKB-SubCell"/>
</dbReference>
<dbReference type="InterPro" id="IPR029058">
    <property type="entry name" value="AB_hydrolase_fold"/>
</dbReference>
<evidence type="ECO:0000256" key="4">
    <source>
        <dbReference type="ARBA" id="ARBA00022645"/>
    </source>
</evidence>
<proteinExistence type="inferred from homology"/>
<dbReference type="GO" id="GO:0006508">
    <property type="term" value="P:proteolysis"/>
    <property type="evidence" value="ECO:0007669"/>
    <property type="project" value="UniProtKB-KW"/>
</dbReference>
<evidence type="ECO:0000256" key="11">
    <source>
        <dbReference type="ARBA" id="ARBA00023034"/>
    </source>
</evidence>
<dbReference type="Pfam" id="PF00450">
    <property type="entry name" value="Peptidase_S10"/>
    <property type="match status" value="1"/>
</dbReference>
<dbReference type="GO" id="GO:0006915">
    <property type="term" value="P:apoptotic process"/>
    <property type="evidence" value="ECO:0007669"/>
    <property type="project" value="UniProtKB-KW"/>
</dbReference>
<keyword evidence="4 14" id="KW-0121">Carboxypeptidase</keyword>
<evidence type="ECO:0000256" key="3">
    <source>
        <dbReference type="ARBA" id="ARBA00009431"/>
    </source>
</evidence>